<evidence type="ECO:0000313" key="3">
    <source>
        <dbReference type="Proteomes" id="UP001159428"/>
    </source>
</evidence>
<dbReference type="PANTHER" id="PTHR22803">
    <property type="entry name" value="MANNOSE, PHOSPHOLIPASE, LECTIN RECEPTOR RELATED"/>
    <property type="match status" value="1"/>
</dbReference>
<evidence type="ECO:0000313" key="2">
    <source>
        <dbReference type="EMBL" id="CAH3146128.1"/>
    </source>
</evidence>
<proteinExistence type="predicted"/>
<dbReference type="CDD" id="cd00037">
    <property type="entry name" value="CLECT"/>
    <property type="match status" value="1"/>
</dbReference>
<name>A0AAU9XFL8_9CNID</name>
<sequence>MKVRKVCPLDWIVFGRSCYLLFDTPTPNWSDAHSICQTHGAHLPIIRSSDENNFMFRLALSQPNGKVSGTWLGLTRRKPKGTFYWWNDCGCTCAYLAPHGPVVLCQKEVK</sequence>
<dbReference type="InterPro" id="IPR050111">
    <property type="entry name" value="C-type_lectin/snaclec_domain"/>
</dbReference>
<dbReference type="Pfam" id="PF00059">
    <property type="entry name" value="Lectin_C"/>
    <property type="match status" value="1"/>
</dbReference>
<dbReference type="InterPro" id="IPR016187">
    <property type="entry name" value="CTDL_fold"/>
</dbReference>
<protein>
    <recommendedName>
        <fullName evidence="1">C-type lectin domain-containing protein</fullName>
    </recommendedName>
</protein>
<dbReference type="InterPro" id="IPR016186">
    <property type="entry name" value="C-type_lectin-like/link_sf"/>
</dbReference>
<dbReference type="AlphaFoldDB" id="A0AAU9XFL8"/>
<dbReference type="SUPFAM" id="SSF56436">
    <property type="entry name" value="C-type lectin-like"/>
    <property type="match status" value="1"/>
</dbReference>
<dbReference type="Gene3D" id="3.10.100.10">
    <property type="entry name" value="Mannose-Binding Protein A, subunit A"/>
    <property type="match status" value="1"/>
</dbReference>
<dbReference type="Proteomes" id="UP001159428">
    <property type="component" value="Unassembled WGS sequence"/>
</dbReference>
<dbReference type="InterPro" id="IPR001304">
    <property type="entry name" value="C-type_lectin-like"/>
</dbReference>
<organism evidence="2 3">
    <name type="scientific">Pocillopora meandrina</name>
    <dbReference type="NCBI Taxonomy" id="46732"/>
    <lineage>
        <taxon>Eukaryota</taxon>
        <taxon>Metazoa</taxon>
        <taxon>Cnidaria</taxon>
        <taxon>Anthozoa</taxon>
        <taxon>Hexacorallia</taxon>
        <taxon>Scleractinia</taxon>
        <taxon>Astrocoeniina</taxon>
        <taxon>Pocilloporidae</taxon>
        <taxon>Pocillopora</taxon>
    </lineage>
</organism>
<comment type="caution">
    <text evidence="2">The sequence shown here is derived from an EMBL/GenBank/DDBJ whole genome shotgun (WGS) entry which is preliminary data.</text>
</comment>
<evidence type="ECO:0000259" key="1">
    <source>
        <dbReference type="PROSITE" id="PS50041"/>
    </source>
</evidence>
<reference evidence="2 3" key="1">
    <citation type="submission" date="2022-05" db="EMBL/GenBank/DDBJ databases">
        <authorList>
            <consortium name="Genoscope - CEA"/>
            <person name="William W."/>
        </authorList>
    </citation>
    <scope>NUCLEOTIDE SEQUENCE [LARGE SCALE GENOMIC DNA]</scope>
</reference>
<dbReference type="EMBL" id="CALNXJ010000041">
    <property type="protein sequence ID" value="CAH3146128.1"/>
    <property type="molecule type" value="Genomic_DNA"/>
</dbReference>
<accession>A0AAU9XFL8</accession>
<gene>
    <name evidence="2" type="ORF">PMEA_00022842</name>
</gene>
<dbReference type="PROSITE" id="PS50041">
    <property type="entry name" value="C_TYPE_LECTIN_2"/>
    <property type="match status" value="1"/>
</dbReference>
<keyword evidence="3" id="KW-1185">Reference proteome</keyword>
<feature type="domain" description="C-type lectin" evidence="1">
    <location>
        <begin position="14"/>
        <end position="85"/>
    </location>
</feature>
<dbReference type="SMART" id="SM00034">
    <property type="entry name" value="CLECT"/>
    <property type="match status" value="1"/>
</dbReference>